<dbReference type="Gene3D" id="3.40.50.1220">
    <property type="entry name" value="TPP-binding domain"/>
    <property type="match status" value="1"/>
</dbReference>
<dbReference type="EMBL" id="KV875136">
    <property type="protein sequence ID" value="OIW22210.1"/>
    <property type="molecule type" value="Genomic_DNA"/>
</dbReference>
<proteinExistence type="predicted"/>
<dbReference type="InParanoid" id="A0A1J7J3W7"/>
<accession>A0A1J7J3W7</accession>
<gene>
    <name evidence="1" type="ORF">CONLIGDRAFT_675173</name>
</gene>
<dbReference type="Proteomes" id="UP000182658">
    <property type="component" value="Unassembled WGS sequence"/>
</dbReference>
<sequence>MIDDPLRKIKIAKPTPFHHIMGRLSSSVCRNEQPFRRSLFQNETATAQCPGCQKHPITTRSGRKNAPGGPSLLRSRILFYDDPLDFDDIGIEDVSGFDLAQKVDAVLVVGTRARMSEAREVVASVSAILVKVFPDTRYGSILSHPQNIWKGSSPPEWYRINLRISPKSMFLILDASAQIAERMPNCRCSYWNEESMQLTDLDIDLHPAAIVILARSDYVAEIRDGTGVKIAEDSHAIDLTSTRQTDGPRTPTTSARSKVIKCPTCTKLLRSKHMSRHKRPEHCVTGRCDGKSFFTIAKWNYHLVNCQMNHSGLGPIRTTHFILCHVCEKAFGRVNLESHVNNRVSKTAATFRRENISCKATMILAGVNSWRGSTVVILSELLSAGREDITRTELVTFSDMVGIRTELTPGETRDQGFWRLINTMKKIETPKFLSRGW</sequence>
<evidence type="ECO:0000313" key="2">
    <source>
        <dbReference type="Proteomes" id="UP000182658"/>
    </source>
</evidence>
<name>A0A1J7J3W7_9PEZI</name>
<dbReference type="OrthoDB" id="5258010at2759"/>
<protein>
    <submittedName>
        <fullName evidence="1">Uncharacterized protein</fullName>
    </submittedName>
</protein>
<organism evidence="1 2">
    <name type="scientific">Coniochaeta ligniaria NRRL 30616</name>
    <dbReference type="NCBI Taxonomy" id="1408157"/>
    <lineage>
        <taxon>Eukaryota</taxon>
        <taxon>Fungi</taxon>
        <taxon>Dikarya</taxon>
        <taxon>Ascomycota</taxon>
        <taxon>Pezizomycotina</taxon>
        <taxon>Sordariomycetes</taxon>
        <taxon>Sordariomycetidae</taxon>
        <taxon>Coniochaetales</taxon>
        <taxon>Coniochaetaceae</taxon>
        <taxon>Coniochaeta</taxon>
    </lineage>
</organism>
<reference evidence="1 2" key="1">
    <citation type="submission" date="2016-10" db="EMBL/GenBank/DDBJ databases">
        <title>Draft genome sequence of Coniochaeta ligniaria NRRL30616, a lignocellulolytic fungus for bioabatement of inhibitors in plant biomass hydrolysates.</title>
        <authorList>
            <consortium name="DOE Joint Genome Institute"/>
            <person name="Jimenez D.J."/>
            <person name="Hector R.E."/>
            <person name="Riley R."/>
            <person name="Sun H."/>
            <person name="Grigoriev I.V."/>
            <person name="Van Elsas J.D."/>
            <person name="Nichols N.N."/>
        </authorList>
    </citation>
    <scope>NUCLEOTIDE SEQUENCE [LARGE SCALE GENOMIC DNA]</scope>
    <source>
        <strain evidence="1 2">NRRL 30616</strain>
    </source>
</reference>
<dbReference type="AlphaFoldDB" id="A0A1J7J3W7"/>
<evidence type="ECO:0000313" key="1">
    <source>
        <dbReference type="EMBL" id="OIW22210.1"/>
    </source>
</evidence>
<keyword evidence="2" id="KW-1185">Reference proteome</keyword>